<evidence type="ECO:0000256" key="6">
    <source>
        <dbReference type="PROSITE-ProRule" id="PRU00176"/>
    </source>
</evidence>
<dbReference type="Gene3D" id="3.30.70.330">
    <property type="match status" value="2"/>
</dbReference>
<evidence type="ECO:0000256" key="7">
    <source>
        <dbReference type="PROSITE-ProRule" id="PRU00322"/>
    </source>
</evidence>
<dbReference type="InterPro" id="IPR035979">
    <property type="entry name" value="RBD_domain_sf"/>
</dbReference>
<feature type="region of interest" description="Disordered" evidence="8">
    <location>
        <begin position="1"/>
        <end position="22"/>
    </location>
</feature>
<evidence type="ECO:0000256" key="8">
    <source>
        <dbReference type="SAM" id="MobiDB-lite"/>
    </source>
</evidence>
<dbReference type="Pfam" id="PF17780">
    <property type="entry name" value="OCRE"/>
    <property type="match status" value="1"/>
</dbReference>
<feature type="domain" description="RRM" evidence="9">
    <location>
        <begin position="720"/>
        <end position="796"/>
    </location>
</feature>
<dbReference type="InterPro" id="IPR036443">
    <property type="entry name" value="Znf_RanBP2_sf"/>
</dbReference>
<dbReference type="SMART" id="SM00360">
    <property type="entry name" value="RRM"/>
    <property type="match status" value="3"/>
</dbReference>
<accession>A0A914BV21</accession>
<dbReference type="PROSITE" id="PS50102">
    <property type="entry name" value="RRM"/>
    <property type="match status" value="1"/>
</dbReference>
<dbReference type="SUPFAM" id="SSF90209">
    <property type="entry name" value="Ran binding protein zinc finger-like"/>
    <property type="match status" value="1"/>
</dbReference>
<feature type="region of interest" description="Disordered" evidence="8">
    <location>
        <begin position="798"/>
        <end position="836"/>
    </location>
</feature>
<dbReference type="SMART" id="SM00547">
    <property type="entry name" value="ZnF_RBZ"/>
    <property type="match status" value="2"/>
</dbReference>
<dbReference type="AlphaFoldDB" id="A0A914BV21"/>
<comment type="subcellular location">
    <subcellularLocation>
        <location evidence="1">Nucleus</location>
    </subcellularLocation>
</comment>
<dbReference type="GO" id="GO:0008270">
    <property type="term" value="F:zinc ion binding"/>
    <property type="evidence" value="ECO:0007669"/>
    <property type="project" value="UniProtKB-KW"/>
</dbReference>
<feature type="domain" description="RanBP2-type" evidence="10">
    <location>
        <begin position="167"/>
        <end position="196"/>
    </location>
</feature>
<dbReference type="InterPro" id="IPR001876">
    <property type="entry name" value="Znf_RanBP2"/>
</dbReference>
<keyword evidence="6" id="KW-0694">RNA-binding</keyword>
<feature type="compositionally biased region" description="Low complexity" evidence="8">
    <location>
        <begin position="152"/>
        <end position="161"/>
    </location>
</feature>
<feature type="region of interest" description="Disordered" evidence="8">
    <location>
        <begin position="135"/>
        <end position="161"/>
    </location>
</feature>
<evidence type="ECO:0000256" key="5">
    <source>
        <dbReference type="ARBA" id="ARBA00023242"/>
    </source>
</evidence>
<dbReference type="SUPFAM" id="SSF54928">
    <property type="entry name" value="RNA-binding domain, RBD"/>
    <property type="match status" value="2"/>
</dbReference>
<dbReference type="InterPro" id="IPR041591">
    <property type="entry name" value="OCRE"/>
</dbReference>
<keyword evidence="11" id="KW-1185">Reference proteome</keyword>
<evidence type="ECO:0000259" key="10">
    <source>
        <dbReference type="PROSITE" id="PS50199"/>
    </source>
</evidence>
<dbReference type="InterPro" id="IPR012677">
    <property type="entry name" value="Nucleotide-bd_a/b_plait_sf"/>
</dbReference>
<sequence length="892" mass="101741">MSFSRFHPLHDGGSSSTQRPSNINDIYKRYDDFEESITSSRLSSTQGANKEVYIRNIPSINERTLTQMIISQGFKPVSINVDRVFNPIGRHQVDAKVEFDSLMTAQAWITMNQGFFKFSDGTKCSLELSTENIVNHGTRIPSPPNKGEEPMRMSPSPEPYESGFPSSTGDWICSRCAFENFRGMQECGSCQLQKPMSEIYESLPLPERMRFNETLSSMPGLIPPMPAPMKQEAKVKVGPPPAVNWSCPQCGGSNPEDIEICKRCKKPAYGANMVGNVPCDTVLFYDLPSDASEIKIKMCLEDYKRQSLRIHLVSEKKYCLVQMPSVDEATMTVKDFDRKAPKIGHRRILVAFSRKPLNAILMEMKLEAYKNQAMLKTQNALNKKVQQNPDIKNPLLPQVKTEILSDSRGPHNVSKHPKTEYFHFDRTSGYFFDPATGYYYDAKSESFFNPMLKEWLFWSSKSGTYKSFNAPNAHNLMSEEMLLQQIETQKYIQQLHSQDCNLVGQSVPIACDMFKVFMNQSRFIFQLFADKLVEDSHREALQNFEWQMLELRQAVALDMYRQNAPPLTAPEDILPPPRMDLQAFTPSVNTSLVGITPAIASKDEIGEAYKLITGMDPLSIQLRHLVPDGNVKKENLRLCRKCGRVGHSKVTCQYHEEVNEDTVSYMSRLIDAYKKIHGMDEIKEEKVKPSIPAIASATGDIKDVRYMLNLQEAFKTPESRVIHVRNLRPEVTEDELKKILAPFGSIFDIYMLPPTKSNQGQALVEFETLEASRACAKYGAPVIIMGQRVYFEYGNRQRITKPPTQTQKKLEGGPEMVPLRKQLEPEPEAKKPRSSSDYENYLMESYISIKERSGEPTSALANDPDFRKFVEDPKYREFLERRKEKLRKFGIL</sequence>
<keyword evidence="2" id="KW-0479">Metal-binding</keyword>
<dbReference type="WBParaSite" id="ACRNAN_Path_1061.g4062.t1">
    <property type="protein sequence ID" value="ACRNAN_Path_1061.g4062.t1"/>
    <property type="gene ID" value="ACRNAN_Path_1061.g4062"/>
</dbReference>
<dbReference type="PROSITE" id="PS50199">
    <property type="entry name" value="ZF_RANBP2_2"/>
    <property type="match status" value="1"/>
</dbReference>
<keyword evidence="5" id="KW-0539">Nucleus</keyword>
<dbReference type="PROSITE" id="PS01358">
    <property type="entry name" value="ZF_RANBP2_1"/>
    <property type="match status" value="2"/>
</dbReference>
<dbReference type="PANTHER" id="PTHR13948">
    <property type="entry name" value="RNA-BINDING PROTEIN"/>
    <property type="match status" value="1"/>
</dbReference>
<keyword evidence="4" id="KW-0862">Zinc</keyword>
<evidence type="ECO:0000256" key="3">
    <source>
        <dbReference type="ARBA" id="ARBA00022771"/>
    </source>
</evidence>
<organism evidence="11 12">
    <name type="scientific">Acrobeloides nanus</name>
    <dbReference type="NCBI Taxonomy" id="290746"/>
    <lineage>
        <taxon>Eukaryota</taxon>
        <taxon>Metazoa</taxon>
        <taxon>Ecdysozoa</taxon>
        <taxon>Nematoda</taxon>
        <taxon>Chromadorea</taxon>
        <taxon>Rhabditida</taxon>
        <taxon>Tylenchina</taxon>
        <taxon>Cephalobomorpha</taxon>
        <taxon>Cephaloboidea</taxon>
        <taxon>Cephalobidae</taxon>
        <taxon>Acrobeloides</taxon>
    </lineage>
</organism>
<dbReference type="Proteomes" id="UP000887540">
    <property type="component" value="Unplaced"/>
</dbReference>
<name>A0A914BV21_9BILA</name>
<evidence type="ECO:0000259" key="9">
    <source>
        <dbReference type="PROSITE" id="PS50102"/>
    </source>
</evidence>
<feature type="compositionally biased region" description="Polar residues" evidence="8">
    <location>
        <begin position="13"/>
        <end position="22"/>
    </location>
</feature>
<dbReference type="GO" id="GO:0000398">
    <property type="term" value="P:mRNA splicing, via spliceosome"/>
    <property type="evidence" value="ECO:0007669"/>
    <property type="project" value="TreeGrafter"/>
</dbReference>
<feature type="compositionally biased region" description="Basic and acidic residues" evidence="8">
    <location>
        <begin position="821"/>
        <end position="836"/>
    </location>
</feature>
<dbReference type="Gene3D" id="4.10.1060.10">
    <property type="entry name" value="Zinc finger, RanBP2-type"/>
    <property type="match status" value="1"/>
</dbReference>
<dbReference type="GO" id="GO:0005634">
    <property type="term" value="C:nucleus"/>
    <property type="evidence" value="ECO:0007669"/>
    <property type="project" value="UniProtKB-SubCell"/>
</dbReference>
<dbReference type="PANTHER" id="PTHR13948:SF3">
    <property type="entry name" value="FI21118P1"/>
    <property type="match status" value="1"/>
</dbReference>
<evidence type="ECO:0000313" key="11">
    <source>
        <dbReference type="Proteomes" id="UP000887540"/>
    </source>
</evidence>
<evidence type="ECO:0000256" key="1">
    <source>
        <dbReference type="ARBA" id="ARBA00004123"/>
    </source>
</evidence>
<evidence type="ECO:0000256" key="2">
    <source>
        <dbReference type="ARBA" id="ARBA00022723"/>
    </source>
</evidence>
<protein>
    <submittedName>
        <fullName evidence="12">Uncharacterized protein</fullName>
    </submittedName>
</protein>
<reference evidence="12" key="1">
    <citation type="submission" date="2022-11" db="UniProtKB">
        <authorList>
            <consortium name="WormBaseParasite"/>
        </authorList>
    </citation>
    <scope>IDENTIFICATION</scope>
</reference>
<dbReference type="Pfam" id="PF00076">
    <property type="entry name" value="RRM_1"/>
    <property type="match status" value="1"/>
</dbReference>
<evidence type="ECO:0000313" key="12">
    <source>
        <dbReference type="WBParaSite" id="ACRNAN_Path_1061.g4062.t1"/>
    </source>
</evidence>
<proteinExistence type="predicted"/>
<dbReference type="InterPro" id="IPR000504">
    <property type="entry name" value="RRM_dom"/>
</dbReference>
<evidence type="ECO:0000256" key="4">
    <source>
        <dbReference type="ARBA" id="ARBA00022833"/>
    </source>
</evidence>
<keyword evidence="3 7" id="KW-0863">Zinc-finger</keyword>
<dbReference type="GO" id="GO:0003723">
    <property type="term" value="F:RNA binding"/>
    <property type="evidence" value="ECO:0007669"/>
    <property type="project" value="UniProtKB-UniRule"/>
</dbReference>